<evidence type="ECO:0000313" key="3">
    <source>
        <dbReference type="Proteomes" id="UP001153148"/>
    </source>
</evidence>
<evidence type="ECO:0000313" key="2">
    <source>
        <dbReference type="EMBL" id="CAG2052983.1"/>
    </source>
</evidence>
<comment type="caution">
    <text evidence="2">The sequence shown here is derived from an EMBL/GenBank/DDBJ whole genome shotgun (WGS) entry which is preliminary data.</text>
</comment>
<dbReference type="Proteomes" id="UP001153148">
    <property type="component" value="Unassembled WGS sequence"/>
</dbReference>
<sequence length="224" mass="25010">MEVPSYKAHPGWNFLEVGEQKGEKENTDYIICVHSTLLFKLPYLSFPESAVEHRVSSDQSESPYPRQPASHVTEPPSDKQWNYSGLDLMGSGAAFWQNYSVNPLITPRVVQSYPSLLFPPSPLFSSQTSCILDELGCYDASAIFAASSHFMKTGSTSRWHQGDPRQIKPNNNGLLNVPHASWLESLHTLDPRRLNIDDWPPRGSVTTPPGNGGRFPVPREVMNT</sequence>
<name>A0ABN7NHV7_TIMPD</name>
<protein>
    <submittedName>
        <fullName evidence="2">Uncharacterized protein</fullName>
    </submittedName>
</protein>
<feature type="region of interest" description="Disordered" evidence="1">
    <location>
        <begin position="55"/>
        <end position="78"/>
    </location>
</feature>
<gene>
    <name evidence="2" type="ORF">TPAB3V08_LOCUS80</name>
</gene>
<dbReference type="EMBL" id="CAJPIN010000065">
    <property type="protein sequence ID" value="CAG2052983.1"/>
    <property type="molecule type" value="Genomic_DNA"/>
</dbReference>
<organism evidence="2 3">
    <name type="scientific">Timema podura</name>
    <name type="common">Walking stick</name>
    <dbReference type="NCBI Taxonomy" id="61482"/>
    <lineage>
        <taxon>Eukaryota</taxon>
        <taxon>Metazoa</taxon>
        <taxon>Ecdysozoa</taxon>
        <taxon>Arthropoda</taxon>
        <taxon>Hexapoda</taxon>
        <taxon>Insecta</taxon>
        <taxon>Pterygota</taxon>
        <taxon>Neoptera</taxon>
        <taxon>Polyneoptera</taxon>
        <taxon>Phasmatodea</taxon>
        <taxon>Timematodea</taxon>
        <taxon>Timematoidea</taxon>
        <taxon>Timematidae</taxon>
        <taxon>Timema</taxon>
    </lineage>
</organism>
<feature type="region of interest" description="Disordered" evidence="1">
    <location>
        <begin position="198"/>
        <end position="224"/>
    </location>
</feature>
<accession>A0ABN7NHV7</accession>
<keyword evidence="3" id="KW-1185">Reference proteome</keyword>
<reference evidence="2" key="1">
    <citation type="submission" date="2021-03" db="EMBL/GenBank/DDBJ databases">
        <authorList>
            <person name="Tran Van P."/>
        </authorList>
    </citation>
    <scope>NUCLEOTIDE SEQUENCE</scope>
</reference>
<proteinExistence type="predicted"/>
<evidence type="ECO:0000256" key="1">
    <source>
        <dbReference type="SAM" id="MobiDB-lite"/>
    </source>
</evidence>